<protein>
    <recommendedName>
        <fullName evidence="3">Carboxypeptidase-like regulatory domain-containing protein</fullName>
    </recommendedName>
</protein>
<evidence type="ECO:0000313" key="1">
    <source>
        <dbReference type="EMBL" id="MDR6300105.1"/>
    </source>
</evidence>
<dbReference type="Pfam" id="PF13715">
    <property type="entry name" value="CarbopepD_reg_2"/>
    <property type="match status" value="1"/>
</dbReference>
<dbReference type="RefSeq" id="WP_309727014.1">
    <property type="nucleotide sequence ID" value="NZ_JAVDQA010000001.1"/>
</dbReference>
<reference evidence="1 2" key="1">
    <citation type="submission" date="2023-07" db="EMBL/GenBank/DDBJ databases">
        <title>Genomic Encyclopedia of Type Strains, Phase IV (KMG-IV): sequencing the most valuable type-strain genomes for metagenomic binning, comparative biology and taxonomic classification.</title>
        <authorList>
            <person name="Goeker M."/>
        </authorList>
    </citation>
    <scope>NUCLEOTIDE SEQUENCE [LARGE SCALE GENOMIC DNA]</scope>
    <source>
        <strain evidence="1 2">DSM 102814</strain>
    </source>
</reference>
<dbReference type="SUPFAM" id="SSF49464">
    <property type="entry name" value="Carboxypeptidase regulatory domain-like"/>
    <property type="match status" value="1"/>
</dbReference>
<organism evidence="1 2">
    <name type="scientific">Mesonia maritima</name>
    <dbReference type="NCBI Taxonomy" id="1793873"/>
    <lineage>
        <taxon>Bacteria</taxon>
        <taxon>Pseudomonadati</taxon>
        <taxon>Bacteroidota</taxon>
        <taxon>Flavobacteriia</taxon>
        <taxon>Flavobacteriales</taxon>
        <taxon>Flavobacteriaceae</taxon>
        <taxon>Mesonia</taxon>
    </lineage>
</organism>
<dbReference type="Proteomes" id="UP001257659">
    <property type="component" value="Unassembled WGS sequence"/>
</dbReference>
<comment type="caution">
    <text evidence="1">The sequence shown here is derived from an EMBL/GenBank/DDBJ whole genome shotgun (WGS) entry which is preliminary data.</text>
</comment>
<proteinExistence type="predicted"/>
<dbReference type="InterPro" id="IPR008969">
    <property type="entry name" value="CarboxyPept-like_regulatory"/>
</dbReference>
<sequence>MKFLIVLLFPFVCVGQNFNSQIKASKNSEVLSYVNISILNKRVGTNTDANGEFTLNLKNFKKDTLLISYLGYTSIKIPVKNILAYPSEYKLIYLEEEKEKIDEIILSVKRKKYGFSHTIGARKNWFSSSVGVQFGMEQTIYFENPKEKKGKIEEVSFWVNKKDNLYSNSRLTWFRIKFYEYDSTKNEPGKLLSYEDILLKSVENKKQELKVKLKNYHIPFPTSGICVSIETVNPNPNQKNDSQFMTYPVLMYSREKENRSWHNYRDQGWYARTSQERVEGVWAWSKKLYYINPTIKIKYKYER</sequence>
<name>A0ABU1K3A9_9FLAO</name>
<dbReference type="EMBL" id="JAVDQA010000001">
    <property type="protein sequence ID" value="MDR6300105.1"/>
    <property type="molecule type" value="Genomic_DNA"/>
</dbReference>
<gene>
    <name evidence="1" type="ORF">GGR31_000721</name>
</gene>
<keyword evidence="2" id="KW-1185">Reference proteome</keyword>
<evidence type="ECO:0008006" key="3">
    <source>
        <dbReference type="Google" id="ProtNLM"/>
    </source>
</evidence>
<evidence type="ECO:0000313" key="2">
    <source>
        <dbReference type="Proteomes" id="UP001257659"/>
    </source>
</evidence>
<accession>A0ABU1K3A9</accession>